<evidence type="ECO:0000256" key="5">
    <source>
        <dbReference type="ARBA" id="ARBA00022825"/>
    </source>
</evidence>
<dbReference type="InterPro" id="IPR040921">
    <property type="entry name" value="Peptidase_S66C"/>
</dbReference>
<dbReference type="CDD" id="cd07025">
    <property type="entry name" value="Peptidase_S66"/>
    <property type="match status" value="1"/>
</dbReference>
<feature type="domain" description="LD-carboxypeptidase N-terminal" evidence="7">
    <location>
        <begin position="13"/>
        <end position="128"/>
    </location>
</feature>
<dbReference type="Gene3D" id="3.50.30.60">
    <property type="entry name" value="LD-carboxypeptidase A C-terminal domain-like"/>
    <property type="match status" value="1"/>
</dbReference>
<keyword evidence="10" id="KW-1185">Reference proteome</keyword>
<evidence type="ECO:0000259" key="7">
    <source>
        <dbReference type="Pfam" id="PF02016"/>
    </source>
</evidence>
<dbReference type="GO" id="GO:0006508">
    <property type="term" value="P:proteolysis"/>
    <property type="evidence" value="ECO:0007669"/>
    <property type="project" value="UniProtKB-KW"/>
</dbReference>
<dbReference type="RefSeq" id="WP_091411770.1">
    <property type="nucleotide sequence ID" value="NZ_FOAB01000008.1"/>
</dbReference>
<feature type="active site" description="Charge relay system" evidence="6">
    <location>
        <position position="201"/>
    </location>
</feature>
<keyword evidence="4" id="KW-0378">Hydrolase</keyword>
<organism evidence="9 10">
    <name type="scientific">Aquimarina amphilecti</name>
    <dbReference type="NCBI Taxonomy" id="1038014"/>
    <lineage>
        <taxon>Bacteria</taxon>
        <taxon>Pseudomonadati</taxon>
        <taxon>Bacteroidota</taxon>
        <taxon>Flavobacteriia</taxon>
        <taxon>Flavobacteriales</taxon>
        <taxon>Flavobacteriaceae</taxon>
        <taxon>Aquimarina</taxon>
    </lineage>
</organism>
<dbReference type="STRING" id="1038014.SAMN04487910_4039"/>
<reference evidence="9 10" key="1">
    <citation type="submission" date="2016-10" db="EMBL/GenBank/DDBJ databases">
        <authorList>
            <person name="de Groot N.N."/>
        </authorList>
    </citation>
    <scope>NUCLEOTIDE SEQUENCE [LARGE SCALE GENOMIC DNA]</scope>
    <source>
        <strain evidence="9 10">DSM 25232</strain>
    </source>
</reference>
<evidence type="ECO:0000256" key="4">
    <source>
        <dbReference type="ARBA" id="ARBA00022801"/>
    </source>
</evidence>
<dbReference type="PANTHER" id="PTHR30237:SF2">
    <property type="entry name" value="MUREIN TETRAPEPTIDE CARBOXYPEPTIDASE"/>
    <property type="match status" value="1"/>
</dbReference>
<evidence type="ECO:0000256" key="6">
    <source>
        <dbReference type="PIRSR" id="PIRSR028757-1"/>
    </source>
</evidence>
<evidence type="ECO:0000256" key="2">
    <source>
        <dbReference type="ARBA" id="ARBA00022645"/>
    </source>
</evidence>
<dbReference type="PIRSF" id="PIRSF028757">
    <property type="entry name" value="LD-carboxypeptidase"/>
    <property type="match status" value="1"/>
</dbReference>
<dbReference type="InterPro" id="IPR029062">
    <property type="entry name" value="Class_I_gatase-like"/>
</dbReference>
<keyword evidence="3" id="KW-0645">Protease</keyword>
<dbReference type="EMBL" id="FOAB01000008">
    <property type="protein sequence ID" value="SEM06878.1"/>
    <property type="molecule type" value="Genomic_DNA"/>
</dbReference>
<evidence type="ECO:0000259" key="8">
    <source>
        <dbReference type="Pfam" id="PF17676"/>
    </source>
</evidence>
<feature type="active site" description="Nucleophile" evidence="6">
    <location>
        <position position="109"/>
    </location>
</feature>
<dbReference type="Pfam" id="PF17676">
    <property type="entry name" value="Peptidase_S66C"/>
    <property type="match status" value="1"/>
</dbReference>
<dbReference type="InterPro" id="IPR027461">
    <property type="entry name" value="Carboxypeptidase_A_C_sf"/>
</dbReference>
<evidence type="ECO:0000256" key="3">
    <source>
        <dbReference type="ARBA" id="ARBA00022670"/>
    </source>
</evidence>
<keyword evidence="2 9" id="KW-0121">Carboxypeptidase</keyword>
<dbReference type="Pfam" id="PF02016">
    <property type="entry name" value="Peptidase_S66"/>
    <property type="match status" value="1"/>
</dbReference>
<dbReference type="AlphaFoldDB" id="A0A1H7VDE5"/>
<dbReference type="InterPro" id="IPR003507">
    <property type="entry name" value="S66_fam"/>
</dbReference>
<dbReference type="InterPro" id="IPR040449">
    <property type="entry name" value="Peptidase_S66_N"/>
</dbReference>
<evidence type="ECO:0000313" key="10">
    <source>
        <dbReference type="Proteomes" id="UP000198521"/>
    </source>
</evidence>
<dbReference type="Proteomes" id="UP000198521">
    <property type="component" value="Unassembled WGS sequence"/>
</dbReference>
<sequence length="298" mass="33661">MLKPDFVKKGDKIAIVSTARKISKKEIKEAIDIIKNWNLIPVIGSTVGLEHNQFAGTDEDRRKDLQKMLDDNEIKAIWCARGGYGTIRIIDLLDLSNFKKKPKWIIGYSDITVLHAHIHNLGISTIHAAMPVDIHKGTDESRQSLHDSLFGKDIEYKIPSFEKNKRGNCKGKVIGGNLSILYSMCGSKSSIDCNGKILCIEDLDEYLYHIDRMLQNLKRNGYFDELSGLIVGGMTKMHDNNISFGKNAKEIILDIVQEYSFPVVFDFPMGHIEDNRALIMGAEISLEVKKESVTLKYM</sequence>
<dbReference type="GO" id="GO:0004180">
    <property type="term" value="F:carboxypeptidase activity"/>
    <property type="evidence" value="ECO:0007669"/>
    <property type="project" value="UniProtKB-KW"/>
</dbReference>
<dbReference type="PANTHER" id="PTHR30237">
    <property type="entry name" value="MURAMOYLTETRAPEPTIDE CARBOXYPEPTIDASE"/>
    <property type="match status" value="1"/>
</dbReference>
<keyword evidence="5" id="KW-0720">Serine protease</keyword>
<gene>
    <name evidence="9" type="ORF">SAMN04487910_4039</name>
</gene>
<dbReference type="Gene3D" id="3.40.50.10740">
    <property type="entry name" value="Class I glutamine amidotransferase-like"/>
    <property type="match status" value="1"/>
</dbReference>
<dbReference type="SUPFAM" id="SSF52317">
    <property type="entry name" value="Class I glutamine amidotransferase-like"/>
    <property type="match status" value="1"/>
</dbReference>
<dbReference type="OrthoDB" id="9807329at2"/>
<comment type="similarity">
    <text evidence="1">Belongs to the peptidase S66 family.</text>
</comment>
<dbReference type="InterPro" id="IPR027478">
    <property type="entry name" value="LdcA_N"/>
</dbReference>
<name>A0A1H7VDE5_AQUAM</name>
<protein>
    <submittedName>
        <fullName evidence="9">Muramoyltetrapeptide carboxypeptidase</fullName>
    </submittedName>
</protein>
<feature type="active site" description="Charge relay system" evidence="6">
    <location>
        <position position="271"/>
    </location>
</feature>
<evidence type="ECO:0000313" key="9">
    <source>
        <dbReference type="EMBL" id="SEM06878.1"/>
    </source>
</evidence>
<dbReference type="GO" id="GO:0008236">
    <property type="term" value="F:serine-type peptidase activity"/>
    <property type="evidence" value="ECO:0007669"/>
    <property type="project" value="UniProtKB-KW"/>
</dbReference>
<feature type="domain" description="LD-carboxypeptidase C-terminal" evidence="8">
    <location>
        <begin position="170"/>
        <end position="286"/>
    </location>
</feature>
<accession>A0A1H7VDE5</accession>
<dbReference type="SUPFAM" id="SSF141986">
    <property type="entry name" value="LD-carboxypeptidase A C-terminal domain-like"/>
    <property type="match status" value="1"/>
</dbReference>
<proteinExistence type="inferred from homology"/>
<evidence type="ECO:0000256" key="1">
    <source>
        <dbReference type="ARBA" id="ARBA00010233"/>
    </source>
</evidence>